<dbReference type="EMBL" id="JAFNEN010000573">
    <property type="protein sequence ID" value="KAG8180239.1"/>
    <property type="molecule type" value="Genomic_DNA"/>
</dbReference>
<organism evidence="1 2">
    <name type="scientific">Oedothorax gibbosus</name>
    <dbReference type="NCBI Taxonomy" id="931172"/>
    <lineage>
        <taxon>Eukaryota</taxon>
        <taxon>Metazoa</taxon>
        <taxon>Ecdysozoa</taxon>
        <taxon>Arthropoda</taxon>
        <taxon>Chelicerata</taxon>
        <taxon>Arachnida</taxon>
        <taxon>Araneae</taxon>
        <taxon>Araneomorphae</taxon>
        <taxon>Entelegynae</taxon>
        <taxon>Araneoidea</taxon>
        <taxon>Linyphiidae</taxon>
        <taxon>Erigoninae</taxon>
        <taxon>Oedothorax</taxon>
    </lineage>
</organism>
<keyword evidence="2" id="KW-1185">Reference proteome</keyword>
<protein>
    <submittedName>
        <fullName evidence="1">Uncharacterized protein</fullName>
    </submittedName>
</protein>
<evidence type="ECO:0000313" key="2">
    <source>
        <dbReference type="Proteomes" id="UP000827092"/>
    </source>
</evidence>
<dbReference type="AlphaFoldDB" id="A0AAV6U7S5"/>
<proteinExistence type="predicted"/>
<dbReference type="Proteomes" id="UP000827092">
    <property type="component" value="Unassembled WGS sequence"/>
</dbReference>
<reference evidence="1 2" key="1">
    <citation type="journal article" date="2022" name="Nat. Ecol. Evol.">
        <title>A masculinizing supergene underlies an exaggerated male reproductive morph in a spider.</title>
        <authorList>
            <person name="Hendrickx F."/>
            <person name="De Corte Z."/>
            <person name="Sonet G."/>
            <person name="Van Belleghem S.M."/>
            <person name="Kostlbacher S."/>
            <person name="Vangestel C."/>
        </authorList>
    </citation>
    <scope>NUCLEOTIDE SEQUENCE [LARGE SCALE GENOMIC DNA]</scope>
    <source>
        <strain evidence="1">W744_W776</strain>
    </source>
</reference>
<sequence length="75" mass="8755">MDSVNMKNQKLALNVKAFTKHSTAMYALQQFNPQRVLLIGFCQAVWPKPPFLPKMFETVQRQIQSATTPENPYWR</sequence>
<accession>A0AAV6U7S5</accession>
<gene>
    <name evidence="1" type="ORF">JTE90_017640</name>
</gene>
<evidence type="ECO:0000313" key="1">
    <source>
        <dbReference type="EMBL" id="KAG8180239.1"/>
    </source>
</evidence>
<comment type="caution">
    <text evidence="1">The sequence shown here is derived from an EMBL/GenBank/DDBJ whole genome shotgun (WGS) entry which is preliminary data.</text>
</comment>
<name>A0AAV6U7S5_9ARAC</name>